<comment type="similarity">
    <text evidence="1 2">Belongs to the UPF0301 (AlgH) family.</text>
</comment>
<dbReference type="Gene3D" id="3.40.1740.10">
    <property type="entry name" value="VC0467-like"/>
    <property type="match status" value="1"/>
</dbReference>
<dbReference type="RefSeq" id="WP_135944056.1">
    <property type="nucleotide sequence ID" value="NZ_BMEI01000001.1"/>
</dbReference>
<evidence type="ECO:0000256" key="1">
    <source>
        <dbReference type="ARBA" id="ARBA00009600"/>
    </source>
</evidence>
<evidence type="ECO:0000256" key="2">
    <source>
        <dbReference type="HAMAP-Rule" id="MF_00758"/>
    </source>
</evidence>
<dbReference type="PANTHER" id="PTHR30327">
    <property type="entry name" value="UNCHARACTERIZED PROTEIN YQGE"/>
    <property type="match status" value="1"/>
</dbReference>
<proteinExistence type="inferred from homology"/>
<dbReference type="AlphaFoldDB" id="A0A4V3RZM5"/>
<dbReference type="HAMAP" id="MF_00758">
    <property type="entry name" value="UPF0301"/>
    <property type="match status" value="1"/>
</dbReference>
<evidence type="ECO:0000313" key="3">
    <source>
        <dbReference type="EMBL" id="TGY94859.1"/>
    </source>
</evidence>
<reference evidence="3 4" key="1">
    <citation type="journal article" date="2013" name="Int. J. Syst. Evol. Microbiol.">
        <title>Marinicauda pacifica gen. nov., sp. nov., a prosthecate alphaproteobacterium of the family Hyphomonadaceae isolated from deep seawater.</title>
        <authorList>
            <person name="Zhang X.Y."/>
            <person name="Li G.W."/>
            <person name="Wang C.S."/>
            <person name="Zhang Y.J."/>
            <person name="Xu X.W."/>
            <person name="Li H."/>
            <person name="Liu A."/>
            <person name="Liu C."/>
            <person name="Xie B.B."/>
            <person name="Qin Q.L."/>
            <person name="Xu Z."/>
            <person name="Chen X.L."/>
            <person name="Zhou B.C."/>
            <person name="Zhang Y.Z."/>
        </authorList>
    </citation>
    <scope>NUCLEOTIDE SEQUENCE [LARGE SCALE GENOMIC DNA]</scope>
    <source>
        <strain evidence="3 4">P-1 km-3</strain>
    </source>
</reference>
<dbReference type="OrthoDB" id="9807486at2"/>
<dbReference type="EMBL" id="SRXV01000001">
    <property type="protein sequence ID" value="TGY94859.1"/>
    <property type="molecule type" value="Genomic_DNA"/>
</dbReference>
<dbReference type="Pfam" id="PF02622">
    <property type="entry name" value="DUF179"/>
    <property type="match status" value="1"/>
</dbReference>
<dbReference type="Proteomes" id="UP000305451">
    <property type="component" value="Unassembled WGS sequence"/>
</dbReference>
<gene>
    <name evidence="3" type="ORF">E5162_06255</name>
</gene>
<sequence>MTEDTHHKPDYLTGRLLIASPAIGDPRFDRSVVLVCAHSNDSAMGLVVNKPMDALRLPTLFEQLGVTSEIEAPDQAVLFGGPIDRDRGFVLHTDDYASDETTLGIGPGVGLTATKDILEAIASSTPPRRCLLALGYAGWTEGQLEDEIGSNAWLVVDPDEDLLFAEDFDRKWEKALGKLGIAPEFLSASSGHA</sequence>
<name>A0A4V3RZM5_9PROT</name>
<organism evidence="3 4">
    <name type="scientific">Marinicauda pacifica</name>
    <dbReference type="NCBI Taxonomy" id="1133559"/>
    <lineage>
        <taxon>Bacteria</taxon>
        <taxon>Pseudomonadati</taxon>
        <taxon>Pseudomonadota</taxon>
        <taxon>Alphaproteobacteria</taxon>
        <taxon>Maricaulales</taxon>
        <taxon>Maricaulaceae</taxon>
        <taxon>Marinicauda</taxon>
    </lineage>
</organism>
<dbReference type="SUPFAM" id="SSF143456">
    <property type="entry name" value="VC0467-like"/>
    <property type="match status" value="1"/>
</dbReference>
<accession>A0A4V3RZM5</accession>
<dbReference type="GO" id="GO:0005829">
    <property type="term" value="C:cytosol"/>
    <property type="evidence" value="ECO:0007669"/>
    <property type="project" value="TreeGrafter"/>
</dbReference>
<comment type="caution">
    <text evidence="3">The sequence shown here is derived from an EMBL/GenBank/DDBJ whole genome shotgun (WGS) entry which is preliminary data.</text>
</comment>
<keyword evidence="4" id="KW-1185">Reference proteome</keyword>
<protein>
    <recommendedName>
        <fullName evidence="2">UPF0301 protein E5162_06255</fullName>
    </recommendedName>
</protein>
<evidence type="ECO:0000313" key="4">
    <source>
        <dbReference type="Proteomes" id="UP000305451"/>
    </source>
</evidence>
<dbReference type="PANTHER" id="PTHR30327:SF1">
    <property type="entry name" value="UPF0301 PROTEIN YQGE"/>
    <property type="match status" value="1"/>
</dbReference>
<dbReference type="InterPro" id="IPR003774">
    <property type="entry name" value="AlgH-like"/>
</dbReference>